<reference evidence="3" key="1">
    <citation type="journal article" date="2005" name="Science">
        <title>Life at depth: Photobacterium profundum genome sequence and expression analysis.</title>
        <authorList>
            <person name="Vezzi A."/>
            <person name="Campanaro S."/>
            <person name="D'Angelo M."/>
            <person name="Simonato F."/>
            <person name="Vitulo N."/>
            <person name="Lauro F.M."/>
            <person name="Cestaro A."/>
            <person name="Malacrida G."/>
            <person name="Simionati B."/>
            <person name="Cannata N."/>
            <person name="Romualdi C."/>
            <person name="Bartlett D.H."/>
            <person name="Valle G."/>
        </authorList>
    </citation>
    <scope>NUCLEOTIDE SEQUENCE [LARGE SCALE GENOMIC DNA]</scope>
    <source>
        <strain evidence="3">ATCC BAA-1253 / SS9</strain>
    </source>
</reference>
<feature type="domain" description="ParE-like toxin" evidence="1">
    <location>
        <begin position="23"/>
        <end position="89"/>
    </location>
</feature>
<protein>
    <recommendedName>
        <fullName evidence="1">ParE-like toxin domain-containing protein</fullName>
    </recommendedName>
</protein>
<dbReference type="KEGG" id="ppr:PBPRA1609"/>
<gene>
    <name evidence="2" type="ordered locus">PBPRA1609</name>
</gene>
<dbReference type="HOGENOM" id="CLU_2383610_0_0_6"/>
<evidence type="ECO:0000313" key="3">
    <source>
        <dbReference type="Proteomes" id="UP000000593"/>
    </source>
</evidence>
<evidence type="ECO:0000313" key="2">
    <source>
        <dbReference type="EMBL" id="CAG20020.1"/>
    </source>
</evidence>
<dbReference type="Pfam" id="PF24732">
    <property type="entry name" value="ParE_like"/>
    <property type="match status" value="1"/>
</dbReference>
<organism evidence="2 3">
    <name type="scientific">Photobacterium profundum (strain SS9)</name>
    <dbReference type="NCBI Taxonomy" id="298386"/>
    <lineage>
        <taxon>Bacteria</taxon>
        <taxon>Pseudomonadati</taxon>
        <taxon>Pseudomonadota</taxon>
        <taxon>Gammaproteobacteria</taxon>
        <taxon>Vibrionales</taxon>
        <taxon>Vibrionaceae</taxon>
        <taxon>Photobacterium</taxon>
    </lineage>
</organism>
<accession>Q6LRQ6</accession>
<dbReference type="AlphaFoldDB" id="Q6LRQ6"/>
<dbReference type="EMBL" id="CR378668">
    <property type="protein sequence ID" value="CAG20020.1"/>
    <property type="molecule type" value="Genomic_DNA"/>
</dbReference>
<evidence type="ECO:0000259" key="1">
    <source>
        <dbReference type="Pfam" id="PF24732"/>
    </source>
</evidence>
<keyword evidence="3" id="KW-1185">Reference proteome</keyword>
<dbReference type="Proteomes" id="UP000000593">
    <property type="component" value="Chromosome 1"/>
</dbReference>
<sequence length="94" mass="11037">MEKQPILLPHRILVHLGGQLPLYITQKAIQLCDKIASNTFTLSQLKGKRLTRNRNYISYSISKNYRVVVKSNQRHYGPYLCLSHADYNHWLKKI</sequence>
<dbReference type="InterPro" id="IPR056925">
    <property type="entry name" value="ParE-like"/>
</dbReference>
<name>Q6LRQ6_PHOPR</name>
<proteinExistence type="predicted"/>